<proteinExistence type="predicted"/>
<accession>A0A1I6X522</accession>
<dbReference type="EMBL" id="FPBA01000001">
    <property type="protein sequence ID" value="SFT33478.1"/>
    <property type="molecule type" value="Genomic_DNA"/>
</dbReference>
<dbReference type="Proteomes" id="UP000199546">
    <property type="component" value="Unassembled WGS sequence"/>
</dbReference>
<keyword evidence="1" id="KW-0808">Transferase</keyword>
<evidence type="ECO:0000313" key="2">
    <source>
        <dbReference type="Proteomes" id="UP000199546"/>
    </source>
</evidence>
<dbReference type="InterPro" id="IPR050509">
    <property type="entry name" value="CoA-transferase_III"/>
</dbReference>
<dbReference type="GO" id="GO:0016740">
    <property type="term" value="F:transferase activity"/>
    <property type="evidence" value="ECO:0007669"/>
    <property type="project" value="UniProtKB-KW"/>
</dbReference>
<dbReference type="AlphaFoldDB" id="A0A1I6X522"/>
<dbReference type="Gene3D" id="3.30.1540.10">
    <property type="entry name" value="formyl-coa transferase, domain 3"/>
    <property type="match status" value="1"/>
</dbReference>
<sequence length="402" mass="43989">MSESLFSGLKVIDCGSYIAAPAATTILADLGADVVKIEPPGAGDPYRQLPKIPGNPICEHDYAWLLDSHSKRGLALDLASPEGQEVLHRLVADADVFVTNYPLRVRDKLHIDYETLSALNDRLVYGSFTGYGETGPEVAKPGFDATSYWARSGMMDQVRNSSEATPARAVIGQGDHPSAMSLYAGLVTALFQRERTGKGTKVSSSLLANGLWANSYLATAALCRAEFIPRPRRENLFNALSCHYQAADGKWLLLTILNEDRYWPVLARCVGRADLLTDERFATKPDRLRNAHALIVTLDEVFGRHERAHWERVLGENNIVFDIVATPADIPHDQQLHANGLAVSFPEDERVSTVAVPFRLANLRTVPPRLPPSIGQHTDEVLAELGYDAERTAALRAAGTVA</sequence>
<evidence type="ECO:0000313" key="1">
    <source>
        <dbReference type="EMBL" id="SFT33478.1"/>
    </source>
</evidence>
<gene>
    <name evidence="1" type="ORF">SAMN05660657_00139</name>
</gene>
<keyword evidence="2" id="KW-1185">Reference proteome</keyword>
<organism evidence="1 2">
    <name type="scientific">Geodermatophilus amargosae</name>
    <dbReference type="NCBI Taxonomy" id="1296565"/>
    <lineage>
        <taxon>Bacteria</taxon>
        <taxon>Bacillati</taxon>
        <taxon>Actinomycetota</taxon>
        <taxon>Actinomycetes</taxon>
        <taxon>Geodermatophilales</taxon>
        <taxon>Geodermatophilaceae</taxon>
        <taxon>Geodermatophilus</taxon>
    </lineage>
</organism>
<dbReference type="PANTHER" id="PTHR48228">
    <property type="entry name" value="SUCCINYL-COA--D-CITRAMALATE COA-TRANSFERASE"/>
    <property type="match status" value="1"/>
</dbReference>
<dbReference type="Pfam" id="PF02515">
    <property type="entry name" value="CoA_transf_3"/>
    <property type="match status" value="1"/>
</dbReference>
<dbReference type="STRING" id="1296565.SAMN05660657_00139"/>
<dbReference type="Gene3D" id="3.40.50.10540">
    <property type="entry name" value="Crotonobetainyl-coa:carnitine coa-transferase, domain 1"/>
    <property type="match status" value="1"/>
</dbReference>
<dbReference type="InterPro" id="IPR023606">
    <property type="entry name" value="CoA-Trfase_III_dom_1_sf"/>
</dbReference>
<dbReference type="OrthoDB" id="9797653at2"/>
<protein>
    <submittedName>
        <fullName evidence="1">Formyl-CoA transferase</fullName>
    </submittedName>
</protein>
<dbReference type="SUPFAM" id="SSF89796">
    <property type="entry name" value="CoA-transferase family III (CaiB/BaiF)"/>
    <property type="match status" value="1"/>
</dbReference>
<name>A0A1I6X522_9ACTN</name>
<reference evidence="2" key="1">
    <citation type="submission" date="2016-10" db="EMBL/GenBank/DDBJ databases">
        <authorList>
            <person name="Varghese N."/>
            <person name="Submissions S."/>
        </authorList>
    </citation>
    <scope>NUCLEOTIDE SEQUENCE [LARGE SCALE GENOMIC DNA]</scope>
    <source>
        <strain evidence="2">DSM 46136</strain>
    </source>
</reference>
<dbReference type="PANTHER" id="PTHR48228:SF2">
    <property type="entry name" value="E-CINNAMOYL-COA:R-PHENYLLACTATE COA TRANSFERASE LARGE SUBUNIT"/>
    <property type="match status" value="1"/>
</dbReference>
<dbReference type="InterPro" id="IPR044855">
    <property type="entry name" value="CoA-Trfase_III_dom3_sf"/>
</dbReference>
<dbReference type="InterPro" id="IPR003673">
    <property type="entry name" value="CoA-Trfase_fam_III"/>
</dbReference>
<dbReference type="RefSeq" id="WP_093577536.1">
    <property type="nucleotide sequence ID" value="NZ_FPBA01000001.1"/>
</dbReference>